<dbReference type="GO" id="GO:0005975">
    <property type="term" value="P:carbohydrate metabolic process"/>
    <property type="evidence" value="ECO:0007669"/>
    <property type="project" value="InterPro"/>
</dbReference>
<gene>
    <name evidence="1" type="ORF">SAMN04489812_2531</name>
</gene>
<organism evidence="1 2">
    <name type="scientific">Microlunatus soli</name>
    <dbReference type="NCBI Taxonomy" id="630515"/>
    <lineage>
        <taxon>Bacteria</taxon>
        <taxon>Bacillati</taxon>
        <taxon>Actinomycetota</taxon>
        <taxon>Actinomycetes</taxon>
        <taxon>Propionibacteriales</taxon>
        <taxon>Propionibacteriaceae</taxon>
        <taxon>Microlunatus</taxon>
    </lineage>
</organism>
<dbReference type="SUPFAM" id="SSF48208">
    <property type="entry name" value="Six-hairpin glycosidases"/>
    <property type="match status" value="1"/>
</dbReference>
<dbReference type="Gene3D" id="1.50.10.20">
    <property type="match status" value="1"/>
</dbReference>
<dbReference type="InterPro" id="IPR053169">
    <property type="entry name" value="MUG_Protein"/>
</dbReference>
<keyword evidence="2" id="KW-1185">Reference proteome</keyword>
<dbReference type="InterPro" id="IPR005198">
    <property type="entry name" value="Glyco_hydro_76"/>
</dbReference>
<dbReference type="EMBL" id="LT629772">
    <property type="protein sequence ID" value="SDS63980.1"/>
    <property type="molecule type" value="Genomic_DNA"/>
</dbReference>
<dbReference type="GO" id="GO:0016787">
    <property type="term" value="F:hydrolase activity"/>
    <property type="evidence" value="ECO:0007669"/>
    <property type="project" value="UniProtKB-KW"/>
</dbReference>
<dbReference type="InterPro" id="IPR014512">
    <property type="entry name" value="O_gly_hydro"/>
</dbReference>
<evidence type="ECO:0000313" key="1">
    <source>
        <dbReference type="EMBL" id="SDS63980.1"/>
    </source>
</evidence>
<dbReference type="InterPro" id="IPR008928">
    <property type="entry name" value="6-hairpin_glycosidase_sf"/>
</dbReference>
<sequence>MVIRGVGRGGERTAGNGTDNASYCRQATLSLSFAANLAFLLDDEWKLTMPTFLPPARLTRAVLTSVAGLLSTGLIWSATPAHAVPDQPATPAASAATWANRATDAYRALQRELYQGADDHGLYLERTPKQDADRDHSYLWPMREAAAAAVDMSRLPRRGAAYRDDAAERFDTIELYFGDGERPGYQSYLPAPLGTGGDVYYDDNAVVGLSELDQYELTGSPIYLKRAEQIVPIVSRAWDTDDSLTCPGGMDWYDSPNNVYRATNVTALSAQLAARLYERTRNADYLAKAEQWYGWVYTCMRQAPGLYDNDRNDDGSTNPTLWSYNSGAMIGTATSLFRSTGDRSYLANAVEDARSSLAYWTQGTRLHDQPAIFNAFYFKDLLELDAIRGNRDFLIAMSDYAAATYASNRDPATGLYRFQPSGGGDYDPDAPAETLEQSAMIQIFATLAVATPH</sequence>
<evidence type="ECO:0000313" key="2">
    <source>
        <dbReference type="Proteomes" id="UP000199103"/>
    </source>
</evidence>
<keyword evidence="1" id="KW-0378">Hydrolase</keyword>
<dbReference type="PANTHER" id="PTHR47791:SF4">
    <property type="entry name" value="(PUTATIVE SECRETED PROTEIN)-RELATED"/>
    <property type="match status" value="1"/>
</dbReference>
<dbReference type="AlphaFoldDB" id="A0A1H1TUV7"/>
<name>A0A1H1TUV7_9ACTN</name>
<dbReference type="PIRSF" id="PIRSF021505">
    <property type="entry name" value="O_gly_hdrol"/>
    <property type="match status" value="1"/>
</dbReference>
<dbReference type="PANTHER" id="PTHR47791">
    <property type="entry name" value="MEIOTICALLY UP-REGULATED GENE 191 PROTEIN"/>
    <property type="match status" value="1"/>
</dbReference>
<dbReference type="Proteomes" id="UP000199103">
    <property type="component" value="Chromosome I"/>
</dbReference>
<dbReference type="Pfam" id="PF03663">
    <property type="entry name" value="Glyco_hydro_76"/>
    <property type="match status" value="1"/>
</dbReference>
<protein>
    <submittedName>
        <fullName evidence="1">Glycosyl hydrolase family 76</fullName>
    </submittedName>
</protein>
<proteinExistence type="predicted"/>
<accession>A0A1H1TUV7</accession>
<dbReference type="STRING" id="630515.SAMN04489812_2531"/>
<reference evidence="1 2" key="1">
    <citation type="submission" date="2016-10" db="EMBL/GenBank/DDBJ databases">
        <authorList>
            <person name="de Groot N.N."/>
        </authorList>
    </citation>
    <scope>NUCLEOTIDE SEQUENCE [LARGE SCALE GENOMIC DNA]</scope>
    <source>
        <strain evidence="1 2">DSM 21800</strain>
    </source>
</reference>